<name>A0A4R9JD45_9LEPT</name>
<dbReference type="AlphaFoldDB" id="A0A4R9JD45"/>
<reference evidence="1" key="1">
    <citation type="journal article" date="2019" name="PLoS Negl. Trop. Dis.">
        <title>Revisiting the worldwide diversity of Leptospira species in the environment.</title>
        <authorList>
            <person name="Vincent A.T."/>
            <person name="Schiettekatte O."/>
            <person name="Bourhy P."/>
            <person name="Veyrier F.J."/>
            <person name="Picardeau M."/>
        </authorList>
    </citation>
    <scope>NUCLEOTIDE SEQUENCE [LARGE SCALE GENOMIC DNA]</scope>
    <source>
        <strain evidence="1">201800265</strain>
    </source>
</reference>
<dbReference type="EMBL" id="RQFY01000001">
    <property type="protein sequence ID" value="TGL36979.1"/>
    <property type="molecule type" value="Genomic_DNA"/>
</dbReference>
<comment type="caution">
    <text evidence="1">The sequence shown here is derived from an EMBL/GenBank/DDBJ whole genome shotgun (WGS) entry which is preliminary data.</text>
</comment>
<organism evidence="1 2">
    <name type="scientific">Leptospira koniambonensis</name>
    <dbReference type="NCBI Taxonomy" id="2484950"/>
    <lineage>
        <taxon>Bacteria</taxon>
        <taxon>Pseudomonadati</taxon>
        <taxon>Spirochaetota</taxon>
        <taxon>Spirochaetia</taxon>
        <taxon>Leptospirales</taxon>
        <taxon>Leptospiraceae</taxon>
        <taxon>Leptospira</taxon>
    </lineage>
</organism>
<keyword evidence="2" id="KW-1185">Reference proteome</keyword>
<evidence type="ECO:0000313" key="2">
    <source>
        <dbReference type="Proteomes" id="UP000297871"/>
    </source>
</evidence>
<proteinExistence type="predicted"/>
<accession>A0A4R9JD45</accession>
<protein>
    <submittedName>
        <fullName evidence="1">Uncharacterized protein</fullName>
    </submittedName>
</protein>
<evidence type="ECO:0000313" key="1">
    <source>
        <dbReference type="EMBL" id="TGL36979.1"/>
    </source>
</evidence>
<dbReference type="Proteomes" id="UP000297871">
    <property type="component" value="Unassembled WGS sequence"/>
</dbReference>
<gene>
    <name evidence="1" type="ORF">EHQ52_03665</name>
</gene>
<dbReference type="OrthoDB" id="9888784at2"/>
<dbReference type="RefSeq" id="WP_135613908.1">
    <property type="nucleotide sequence ID" value="NZ_RQFY01000001.1"/>
</dbReference>
<sequence length="149" mass="16612">MKKKLVPFILFSIIFLNCEGEAESRNFGMTSLEAFYSTILRKPAEVQFRNDSSIVQNYTLWQMDVCPGSDMFKVLESGNVNPGETSSRFTLSQVSNSDIQYFRLEVNSTCIPTNNSPGIYSVSIYSAATVTLCTFTSDDGATYSCELKN</sequence>